<dbReference type="RefSeq" id="WP_186918317.1">
    <property type="nucleotide sequence ID" value="NZ_JACOPQ010000001.1"/>
</dbReference>
<dbReference type="Pfam" id="PF06684">
    <property type="entry name" value="AA_synth"/>
    <property type="match status" value="1"/>
</dbReference>
<dbReference type="SUPFAM" id="SSF160519">
    <property type="entry name" value="BB2672-like"/>
    <property type="match status" value="1"/>
</dbReference>
<dbReference type="InterPro" id="IPR035936">
    <property type="entry name" value="BB2672"/>
</dbReference>
<evidence type="ECO:0000313" key="2">
    <source>
        <dbReference type="Proteomes" id="UP000607645"/>
    </source>
</evidence>
<protein>
    <submittedName>
        <fullName evidence="1">Amino acid synthesis family protein</fullName>
    </submittedName>
</protein>
<dbReference type="Gene3D" id="3.30.1330.110">
    <property type="entry name" value="BB2672"/>
    <property type="match status" value="1"/>
</dbReference>
<dbReference type="AlphaFoldDB" id="A0A8J6MB49"/>
<sequence>MPVEIRKLVVTREDVDFEGFKSTEKTIRRVTVAAVIKNPMAGRYEENLSPIFDIGEELGDRLCRIGMEELGGAVESYGKACIVGMDGELEHGGAILHPKLGYAMRKAIGLPCRALIPGNKKVGNPGGKIDIPLGFRDEAALRSHYDTIPEAGVFDAPRADELVVIVALTDGGRPHPRIGGKGMADYLARLAQEATTRQEG</sequence>
<dbReference type="Proteomes" id="UP000607645">
    <property type="component" value="Unassembled WGS sequence"/>
</dbReference>
<accession>A0A8J6MB49</accession>
<evidence type="ECO:0000313" key="1">
    <source>
        <dbReference type="EMBL" id="MBC5735786.1"/>
    </source>
</evidence>
<gene>
    <name evidence="1" type="ORF">H8S62_02010</name>
</gene>
<reference evidence="1" key="1">
    <citation type="submission" date="2020-08" db="EMBL/GenBank/DDBJ databases">
        <title>Genome public.</title>
        <authorList>
            <person name="Liu C."/>
            <person name="Sun Q."/>
        </authorList>
    </citation>
    <scope>NUCLEOTIDE SEQUENCE</scope>
    <source>
        <strain evidence="1">NSJ-52</strain>
    </source>
</reference>
<dbReference type="InterPro" id="IPR009569">
    <property type="entry name" value="AA_synth_put"/>
</dbReference>
<organism evidence="1 2">
    <name type="scientific">Lawsonibacter faecis</name>
    <dbReference type="NCBI Taxonomy" id="2763052"/>
    <lineage>
        <taxon>Bacteria</taxon>
        <taxon>Bacillati</taxon>
        <taxon>Bacillota</taxon>
        <taxon>Clostridia</taxon>
        <taxon>Eubacteriales</taxon>
        <taxon>Oscillospiraceae</taxon>
        <taxon>Lawsonibacter</taxon>
    </lineage>
</organism>
<keyword evidence="2" id="KW-1185">Reference proteome</keyword>
<name>A0A8J6MB49_9FIRM</name>
<dbReference type="EMBL" id="JACOPQ010000001">
    <property type="protein sequence ID" value="MBC5735786.1"/>
    <property type="molecule type" value="Genomic_DNA"/>
</dbReference>
<comment type="caution">
    <text evidence="1">The sequence shown here is derived from an EMBL/GenBank/DDBJ whole genome shotgun (WGS) entry which is preliminary data.</text>
</comment>
<proteinExistence type="predicted"/>